<sequence length="59" mass="6426">MENHDWETSSALAGGSEEMEVSPRILLLVALLKGVSAFSQMDIQLSSSNESTFRLAILD</sequence>
<dbReference type="AlphaFoldDB" id="A0AAV9UL50"/>
<comment type="caution">
    <text evidence="1">The sequence shown here is derived from an EMBL/GenBank/DDBJ whole genome shotgun (WGS) entry which is preliminary data.</text>
</comment>
<evidence type="ECO:0000313" key="2">
    <source>
        <dbReference type="Proteomes" id="UP001373714"/>
    </source>
</evidence>
<gene>
    <name evidence="1" type="ORF">TWF730_001559</name>
</gene>
<name>A0AAV9UL50_9PEZI</name>
<organism evidence="1 2">
    <name type="scientific">Orbilia blumenaviensis</name>
    <dbReference type="NCBI Taxonomy" id="1796055"/>
    <lineage>
        <taxon>Eukaryota</taxon>
        <taxon>Fungi</taxon>
        <taxon>Dikarya</taxon>
        <taxon>Ascomycota</taxon>
        <taxon>Pezizomycotina</taxon>
        <taxon>Orbiliomycetes</taxon>
        <taxon>Orbiliales</taxon>
        <taxon>Orbiliaceae</taxon>
        <taxon>Orbilia</taxon>
    </lineage>
</organism>
<keyword evidence="2" id="KW-1185">Reference proteome</keyword>
<protein>
    <submittedName>
        <fullName evidence="1">Uncharacterized protein</fullName>
    </submittedName>
</protein>
<proteinExistence type="predicted"/>
<evidence type="ECO:0000313" key="1">
    <source>
        <dbReference type="EMBL" id="KAK6342079.1"/>
    </source>
</evidence>
<dbReference type="Proteomes" id="UP001373714">
    <property type="component" value="Unassembled WGS sequence"/>
</dbReference>
<dbReference type="EMBL" id="JAVHNS010000010">
    <property type="protein sequence ID" value="KAK6342079.1"/>
    <property type="molecule type" value="Genomic_DNA"/>
</dbReference>
<accession>A0AAV9UL50</accession>
<reference evidence="1 2" key="1">
    <citation type="submission" date="2019-10" db="EMBL/GenBank/DDBJ databases">
        <authorList>
            <person name="Palmer J.M."/>
        </authorList>
    </citation>
    <scope>NUCLEOTIDE SEQUENCE [LARGE SCALE GENOMIC DNA]</scope>
    <source>
        <strain evidence="1 2">TWF730</strain>
    </source>
</reference>